<feature type="domain" description="4Fe-4S ferredoxin-type" evidence="12">
    <location>
        <begin position="38"/>
        <end position="68"/>
    </location>
</feature>
<dbReference type="EMBL" id="DRGN01000272">
    <property type="protein sequence ID" value="HEU02294.1"/>
    <property type="molecule type" value="Genomic_DNA"/>
</dbReference>
<evidence type="ECO:0000256" key="5">
    <source>
        <dbReference type="ARBA" id="ARBA00030119"/>
    </source>
</evidence>
<sequence length="455" mass="48075">MSAMNEARPIRPDIGAKRLDADTLQANFSDLHPPLEGHEAVVEADRCYFCYDAPCMTACPTSIDIPLFIREIQAGNPTGAAKTILSSNILGGMCARVCPTETLCEEVCVREMAEGKPVKIGLLQRFATDVLMDKGEHPFTRAVSTGKRIAVVGAGPAGLSCAHRLAMHGHDVTLYDAREKPGGLNEYGIAAYKTTEGFAQREVDFVLDIGGITLETGKALGRDIHLADLRRDFDAVFLGLGLAGVNALGTEGESQAGSADAVAWIAELRQTTDLASLPVGRRVVVIGGGMTAIDAAVQAKGLGAQEVTIAYRRGQAAMNASRYEQEIAQTRGIAIRCNLQPKRILAQGGHVTGIELEGTRTEDGRLVGTGETVTLEADQIFKAIGQSFLPDGTDGEGIQLDRGRIKVGADRRTSLPGVWAGGDCISEGDDLTVVAVEDGKVAAESIHRTLVGAKA</sequence>
<comment type="caution">
    <text evidence="13">The sequence shown here is derived from an EMBL/GenBank/DDBJ whole genome shotgun (WGS) entry which is preliminary data.</text>
</comment>
<dbReference type="PRINTS" id="PR00419">
    <property type="entry name" value="ADXRDTASE"/>
</dbReference>
<evidence type="ECO:0000256" key="8">
    <source>
        <dbReference type="ARBA" id="ARBA00048792"/>
    </source>
</evidence>
<dbReference type="InterPro" id="IPR009051">
    <property type="entry name" value="Helical_ferredxn"/>
</dbReference>
<evidence type="ECO:0000256" key="7">
    <source>
        <dbReference type="ARBA" id="ARBA00047685"/>
    </source>
</evidence>
<dbReference type="Gene3D" id="1.10.1060.10">
    <property type="entry name" value="Alpha-helical ferredoxin"/>
    <property type="match status" value="1"/>
</dbReference>
<evidence type="ECO:0000313" key="13">
    <source>
        <dbReference type="EMBL" id="HEU02294.1"/>
    </source>
</evidence>
<evidence type="ECO:0000256" key="10">
    <source>
        <dbReference type="ARBA" id="ARBA00049714"/>
    </source>
</evidence>
<dbReference type="EC" id="1.3.1.1" evidence="11"/>
<dbReference type="PANTHER" id="PTHR43073">
    <property type="entry name" value="DIHYDROPYRIMIDINE DEHYDROGENASE [NADP(+)]"/>
    <property type="match status" value="1"/>
</dbReference>
<evidence type="ECO:0000256" key="11">
    <source>
        <dbReference type="ARBA" id="ARBA00049728"/>
    </source>
</evidence>
<dbReference type="Pfam" id="PF14691">
    <property type="entry name" value="Fer4_20"/>
    <property type="match status" value="1"/>
</dbReference>
<dbReference type="Gene3D" id="3.50.50.60">
    <property type="entry name" value="FAD/NAD(P)-binding domain"/>
    <property type="match status" value="2"/>
</dbReference>
<keyword evidence="3" id="KW-0288">FMN</keyword>
<evidence type="ECO:0000256" key="2">
    <source>
        <dbReference type="ARBA" id="ARBA00022630"/>
    </source>
</evidence>
<dbReference type="InterPro" id="IPR017896">
    <property type="entry name" value="4Fe4S_Fe-S-bd"/>
</dbReference>
<comment type="subunit">
    <text evidence="10">Heterotetramer of 2 PreA and 2 PreT subunits.</text>
</comment>
<comment type="catalytic activity">
    <reaction evidence="8">
        <text>5,6-dihydrouracil + NAD(+) = uracil + NADH + H(+)</text>
        <dbReference type="Rhea" id="RHEA:20189"/>
        <dbReference type="ChEBI" id="CHEBI:15378"/>
        <dbReference type="ChEBI" id="CHEBI:15901"/>
        <dbReference type="ChEBI" id="CHEBI:17568"/>
        <dbReference type="ChEBI" id="CHEBI:57540"/>
        <dbReference type="ChEBI" id="CHEBI:57945"/>
        <dbReference type="EC" id="1.3.1.1"/>
    </reaction>
</comment>
<protein>
    <recommendedName>
        <fullName evidence="11">dihydrouracil dehydrogenase (NAD(+))</fullName>
        <ecNumber evidence="11">1.3.1.1</ecNumber>
    </recommendedName>
    <alternativeName>
        <fullName evidence="6">Dihydrothymine dehydrogenase</fullName>
    </alternativeName>
    <alternativeName>
        <fullName evidence="5">Dihydrouracil dehydrogenase</fullName>
    </alternativeName>
</protein>
<reference evidence="13" key="1">
    <citation type="journal article" date="2020" name="mSystems">
        <title>Genome- and Community-Level Interaction Insights into Carbon Utilization and Element Cycling Functions of Hydrothermarchaeota in Hydrothermal Sediment.</title>
        <authorList>
            <person name="Zhou Z."/>
            <person name="Liu Y."/>
            <person name="Xu W."/>
            <person name="Pan J."/>
            <person name="Luo Z.H."/>
            <person name="Li M."/>
        </authorList>
    </citation>
    <scope>NUCLEOTIDE SEQUENCE</scope>
    <source>
        <strain evidence="13">HyVt-347</strain>
    </source>
</reference>
<evidence type="ECO:0000313" key="14">
    <source>
        <dbReference type="Proteomes" id="UP000885680"/>
    </source>
</evidence>
<evidence type="ECO:0000256" key="4">
    <source>
        <dbReference type="ARBA" id="ARBA00023002"/>
    </source>
</evidence>
<organism evidence="13 14">
    <name type="scientific">Aurantimonas coralicida</name>
    <dbReference type="NCBI Taxonomy" id="182270"/>
    <lineage>
        <taxon>Bacteria</taxon>
        <taxon>Pseudomonadati</taxon>
        <taxon>Pseudomonadota</taxon>
        <taxon>Alphaproteobacteria</taxon>
        <taxon>Hyphomicrobiales</taxon>
        <taxon>Aurantimonadaceae</taxon>
        <taxon>Aurantimonas</taxon>
    </lineage>
</organism>
<dbReference type="Pfam" id="PF07992">
    <property type="entry name" value="Pyr_redox_2"/>
    <property type="match status" value="1"/>
</dbReference>
<dbReference type="InterPro" id="IPR028261">
    <property type="entry name" value="DPD_II"/>
</dbReference>
<accession>A0A9C9NIW1</accession>
<evidence type="ECO:0000256" key="9">
    <source>
        <dbReference type="ARBA" id="ARBA00049578"/>
    </source>
</evidence>
<name>A0A9C9NIW1_9HYPH</name>
<dbReference type="Proteomes" id="UP000885680">
    <property type="component" value="Unassembled WGS sequence"/>
</dbReference>
<dbReference type="AlphaFoldDB" id="A0A9C9NIW1"/>
<dbReference type="InterPro" id="IPR023753">
    <property type="entry name" value="FAD/NAD-binding_dom"/>
</dbReference>
<evidence type="ECO:0000256" key="1">
    <source>
        <dbReference type="ARBA" id="ARBA00001917"/>
    </source>
</evidence>
<proteinExistence type="predicted"/>
<dbReference type="GO" id="GO:0004159">
    <property type="term" value="F:dihydropyrimidine dehydrogenase (NAD+) activity"/>
    <property type="evidence" value="ECO:0007669"/>
    <property type="project" value="UniProtKB-EC"/>
</dbReference>
<evidence type="ECO:0000256" key="3">
    <source>
        <dbReference type="ARBA" id="ARBA00022643"/>
    </source>
</evidence>
<dbReference type="PROSITE" id="PS51379">
    <property type="entry name" value="4FE4S_FER_2"/>
    <property type="match status" value="1"/>
</dbReference>
<comment type="catalytic activity">
    <reaction evidence="7">
        <text>5,6-dihydrothymine + NAD(+) = thymine + NADH + H(+)</text>
        <dbReference type="Rhea" id="RHEA:28791"/>
        <dbReference type="ChEBI" id="CHEBI:15378"/>
        <dbReference type="ChEBI" id="CHEBI:17821"/>
        <dbReference type="ChEBI" id="CHEBI:27468"/>
        <dbReference type="ChEBI" id="CHEBI:57540"/>
        <dbReference type="ChEBI" id="CHEBI:57945"/>
        <dbReference type="EC" id="1.3.1.1"/>
    </reaction>
</comment>
<dbReference type="SUPFAM" id="SSF51971">
    <property type="entry name" value="Nucleotide-binding domain"/>
    <property type="match status" value="1"/>
</dbReference>
<keyword evidence="4" id="KW-0560">Oxidoreductase</keyword>
<dbReference type="SUPFAM" id="SSF46548">
    <property type="entry name" value="alpha-helical ferredoxin"/>
    <property type="match status" value="1"/>
</dbReference>
<comment type="cofactor">
    <cofactor evidence="1">
        <name>FMN</name>
        <dbReference type="ChEBI" id="CHEBI:58210"/>
    </cofactor>
</comment>
<keyword evidence="2" id="KW-0285">Flavoprotein</keyword>
<evidence type="ECO:0000259" key="12">
    <source>
        <dbReference type="PROSITE" id="PS51379"/>
    </source>
</evidence>
<gene>
    <name evidence="13" type="ORF">ENH89_18615</name>
</gene>
<dbReference type="PANTHER" id="PTHR43073:SF2">
    <property type="entry name" value="DIHYDROPYRIMIDINE DEHYDROGENASE [NADP(+)]"/>
    <property type="match status" value="1"/>
</dbReference>
<dbReference type="InterPro" id="IPR036188">
    <property type="entry name" value="FAD/NAD-bd_sf"/>
</dbReference>
<comment type="function">
    <text evidence="9">Involved in pyrimidine base degradation. Catalyzes physiologically the reduction of uracil to 5,6-dihydrouracil (DHU) by using NADH as a specific cosubstrate. It also catalyzes the reverse reaction and the reduction of thymine to 5,6-dihydrothymine (DHT).</text>
</comment>
<dbReference type="GO" id="GO:0051536">
    <property type="term" value="F:iron-sulfur cluster binding"/>
    <property type="evidence" value="ECO:0007669"/>
    <property type="project" value="InterPro"/>
</dbReference>
<evidence type="ECO:0000256" key="6">
    <source>
        <dbReference type="ARBA" id="ARBA00032722"/>
    </source>
</evidence>